<reference evidence="12" key="1">
    <citation type="submission" date="2022-04" db="EMBL/GenBank/DDBJ databases">
        <title>Carnegiea gigantea Genome sequencing and assembly v2.</title>
        <authorList>
            <person name="Copetti D."/>
            <person name="Sanderson M.J."/>
            <person name="Burquez A."/>
            <person name="Wojciechowski M.F."/>
        </authorList>
    </citation>
    <scope>NUCLEOTIDE SEQUENCE</scope>
    <source>
        <strain evidence="12">SGP5-SGP5p</strain>
        <tissue evidence="12">Aerial part</tissue>
    </source>
</reference>
<proteinExistence type="predicted"/>
<dbReference type="InterPro" id="IPR051979">
    <property type="entry name" value="B-box_zinc_finger"/>
</dbReference>
<keyword evidence="3" id="KW-0677">Repeat</keyword>
<dbReference type="InterPro" id="IPR049808">
    <property type="entry name" value="CONSTANS-like_Bbox1"/>
</dbReference>
<dbReference type="InterPro" id="IPR000315">
    <property type="entry name" value="Znf_B-box"/>
</dbReference>
<comment type="subcellular location">
    <subcellularLocation>
        <location evidence="1">Nucleus</location>
    </subcellularLocation>
</comment>
<feature type="region of interest" description="Disordered" evidence="10">
    <location>
        <begin position="112"/>
        <end position="136"/>
    </location>
</feature>
<evidence type="ECO:0000256" key="7">
    <source>
        <dbReference type="ARBA" id="ARBA00023163"/>
    </source>
</evidence>
<dbReference type="GO" id="GO:0005634">
    <property type="term" value="C:nucleus"/>
    <property type="evidence" value="ECO:0007669"/>
    <property type="project" value="UniProtKB-SubCell"/>
</dbReference>
<gene>
    <name evidence="12" type="ORF">Cgig2_026535</name>
</gene>
<accession>A0A9Q1KGU2</accession>
<dbReference type="EMBL" id="JAKOGI010000139">
    <property type="protein sequence ID" value="KAJ8442593.1"/>
    <property type="molecule type" value="Genomic_DNA"/>
</dbReference>
<keyword evidence="8" id="KW-0539">Nucleus</keyword>
<evidence type="ECO:0000256" key="5">
    <source>
        <dbReference type="ARBA" id="ARBA00022833"/>
    </source>
</evidence>
<evidence type="ECO:0000256" key="8">
    <source>
        <dbReference type="ARBA" id="ARBA00023242"/>
    </source>
</evidence>
<keyword evidence="2" id="KW-0479">Metal-binding</keyword>
<evidence type="ECO:0000256" key="9">
    <source>
        <dbReference type="PROSITE-ProRule" id="PRU00024"/>
    </source>
</evidence>
<dbReference type="SMART" id="SM00336">
    <property type="entry name" value="BBOX"/>
    <property type="match status" value="2"/>
</dbReference>
<evidence type="ECO:0000256" key="1">
    <source>
        <dbReference type="ARBA" id="ARBA00004123"/>
    </source>
</evidence>
<sequence length="311" mass="34110">MKIQCDVCSRKEASVFCSADEAALCDICDQTVHHANKLASKHERFSLLYPSPCLAPLCDICQEKRAYVFCQQDRAILCRDCEVPLHTANEHTQKHNRFLLTGIKLSAISTDNGNNNPSIKNGGDPVPDFKPAKKPTSVSSEISHVSSNINGESTPAVSSGNSQQLGCGGSTSSISEYLIEMLPGWHFEDFFPDSVCKNGNKNDMEGGEDMMSFWDVDFDKQLTSSSQSENLGIRVPQPPAKTTVSFGQAANLQSENGLLLVNQIQGAKQHETSVNAGTKVGRKWRKDDGFTVPQIIQSVGSNNNKRPRIFW</sequence>
<dbReference type="Proteomes" id="UP001153076">
    <property type="component" value="Unassembled WGS sequence"/>
</dbReference>
<dbReference type="OrthoDB" id="153872at2759"/>
<comment type="caution">
    <text evidence="12">The sequence shown here is derived from an EMBL/GenBank/DDBJ whole genome shotgun (WGS) entry which is preliminary data.</text>
</comment>
<evidence type="ECO:0000313" key="13">
    <source>
        <dbReference type="Proteomes" id="UP001153076"/>
    </source>
</evidence>
<evidence type="ECO:0000256" key="2">
    <source>
        <dbReference type="ARBA" id="ARBA00022723"/>
    </source>
</evidence>
<dbReference type="GO" id="GO:0008270">
    <property type="term" value="F:zinc ion binding"/>
    <property type="evidence" value="ECO:0007669"/>
    <property type="project" value="UniProtKB-KW"/>
</dbReference>
<evidence type="ECO:0000256" key="6">
    <source>
        <dbReference type="ARBA" id="ARBA00023015"/>
    </source>
</evidence>
<dbReference type="GO" id="GO:0009640">
    <property type="term" value="P:photomorphogenesis"/>
    <property type="evidence" value="ECO:0007669"/>
    <property type="project" value="TreeGrafter"/>
</dbReference>
<evidence type="ECO:0000256" key="10">
    <source>
        <dbReference type="SAM" id="MobiDB-lite"/>
    </source>
</evidence>
<keyword evidence="5" id="KW-0862">Zinc</keyword>
<dbReference type="GO" id="GO:0000976">
    <property type="term" value="F:transcription cis-regulatory region binding"/>
    <property type="evidence" value="ECO:0007669"/>
    <property type="project" value="UniProtKB-ARBA"/>
</dbReference>
<dbReference type="FunFam" id="3.30.160.60:FF:000856">
    <property type="entry name" value="B-box zinc finger protein 21"/>
    <property type="match status" value="1"/>
</dbReference>
<dbReference type="AlphaFoldDB" id="A0A9Q1KGU2"/>
<organism evidence="12 13">
    <name type="scientific">Carnegiea gigantea</name>
    <dbReference type="NCBI Taxonomy" id="171969"/>
    <lineage>
        <taxon>Eukaryota</taxon>
        <taxon>Viridiplantae</taxon>
        <taxon>Streptophyta</taxon>
        <taxon>Embryophyta</taxon>
        <taxon>Tracheophyta</taxon>
        <taxon>Spermatophyta</taxon>
        <taxon>Magnoliopsida</taxon>
        <taxon>eudicotyledons</taxon>
        <taxon>Gunneridae</taxon>
        <taxon>Pentapetalae</taxon>
        <taxon>Caryophyllales</taxon>
        <taxon>Cactineae</taxon>
        <taxon>Cactaceae</taxon>
        <taxon>Cactoideae</taxon>
        <taxon>Echinocereeae</taxon>
        <taxon>Carnegiea</taxon>
    </lineage>
</organism>
<keyword evidence="4 9" id="KW-0863">Zinc-finger</keyword>
<dbReference type="Gene3D" id="3.30.160.60">
    <property type="entry name" value="Classic Zinc Finger"/>
    <property type="match status" value="1"/>
</dbReference>
<evidence type="ECO:0000256" key="3">
    <source>
        <dbReference type="ARBA" id="ARBA00022737"/>
    </source>
</evidence>
<name>A0A9Q1KGU2_9CARY</name>
<dbReference type="GO" id="GO:0006355">
    <property type="term" value="P:regulation of DNA-templated transcription"/>
    <property type="evidence" value="ECO:0007669"/>
    <property type="project" value="TreeGrafter"/>
</dbReference>
<evidence type="ECO:0000313" key="12">
    <source>
        <dbReference type="EMBL" id="KAJ8442593.1"/>
    </source>
</evidence>
<keyword evidence="7" id="KW-0804">Transcription</keyword>
<keyword evidence="13" id="KW-1185">Reference proteome</keyword>
<dbReference type="PANTHER" id="PTHR31832">
    <property type="entry name" value="B-BOX ZINC FINGER PROTEIN 22"/>
    <property type="match status" value="1"/>
</dbReference>
<evidence type="ECO:0000256" key="4">
    <source>
        <dbReference type="ARBA" id="ARBA00022771"/>
    </source>
</evidence>
<dbReference type="PANTHER" id="PTHR31832:SF52">
    <property type="entry name" value="B-BOX ZINC FINGER PROTEIN 21"/>
    <property type="match status" value="1"/>
</dbReference>
<dbReference type="CDD" id="cd19821">
    <property type="entry name" value="Bbox1_BBX-like"/>
    <property type="match status" value="2"/>
</dbReference>
<feature type="domain" description="B box-type" evidence="11">
    <location>
        <begin position="1"/>
        <end position="47"/>
    </location>
</feature>
<dbReference type="Pfam" id="PF00643">
    <property type="entry name" value="zf-B_box"/>
    <property type="match status" value="2"/>
</dbReference>
<evidence type="ECO:0000259" key="11">
    <source>
        <dbReference type="PROSITE" id="PS50119"/>
    </source>
</evidence>
<feature type="domain" description="B box-type" evidence="11">
    <location>
        <begin position="57"/>
        <end position="100"/>
    </location>
</feature>
<protein>
    <recommendedName>
        <fullName evidence="11">B box-type domain-containing protein</fullName>
    </recommendedName>
</protein>
<dbReference type="PROSITE" id="PS50119">
    <property type="entry name" value="ZF_BBOX"/>
    <property type="match status" value="2"/>
</dbReference>
<keyword evidence="6" id="KW-0805">Transcription regulation</keyword>